<dbReference type="GO" id="GO:0009252">
    <property type="term" value="P:peptidoglycan biosynthetic process"/>
    <property type="evidence" value="ECO:0007669"/>
    <property type="project" value="UniProtKB-UniRule"/>
</dbReference>
<evidence type="ECO:0000256" key="5">
    <source>
        <dbReference type="ARBA" id="ARBA00023136"/>
    </source>
</evidence>
<comment type="catalytic activity">
    <reaction evidence="6">
        <text>[GlcNAc-(1-&gt;4)-Mur2Ac(oyl-L-Ala-gamma-D-Glu-L-Lys-D-Ala-D-Ala)](n)-di-trans,octa-cis-undecaprenyl diphosphate + beta-D-GlcNAc-(1-&gt;4)-Mur2Ac(oyl-L-Ala-gamma-D-Glu-L-Lys-D-Ala-D-Ala)-di-trans,octa-cis-undecaprenyl diphosphate = [GlcNAc-(1-&gt;4)-Mur2Ac(oyl-L-Ala-gamma-D-Glu-L-Lys-D-Ala-D-Ala)](n+1)-di-trans,octa-cis-undecaprenyl diphosphate + di-trans,octa-cis-undecaprenyl diphosphate + H(+)</text>
        <dbReference type="Rhea" id="RHEA:23708"/>
        <dbReference type="Rhea" id="RHEA-COMP:9602"/>
        <dbReference type="Rhea" id="RHEA-COMP:9603"/>
        <dbReference type="ChEBI" id="CHEBI:15378"/>
        <dbReference type="ChEBI" id="CHEBI:58405"/>
        <dbReference type="ChEBI" id="CHEBI:60033"/>
        <dbReference type="ChEBI" id="CHEBI:78435"/>
        <dbReference type="EC" id="2.4.99.28"/>
    </reaction>
</comment>
<dbReference type="Pfam" id="PF01098">
    <property type="entry name" value="FTSW_RODA_SPOVE"/>
    <property type="match status" value="1"/>
</dbReference>
<dbReference type="GO" id="GO:0008360">
    <property type="term" value="P:regulation of cell shape"/>
    <property type="evidence" value="ECO:0007669"/>
    <property type="project" value="UniProtKB-KW"/>
</dbReference>
<dbReference type="PANTHER" id="PTHR30474:SF1">
    <property type="entry name" value="PEPTIDOGLYCAN GLYCOSYLTRANSFERASE MRDB"/>
    <property type="match status" value="1"/>
</dbReference>
<evidence type="ECO:0000313" key="8">
    <source>
        <dbReference type="Proteomes" id="UP000199287"/>
    </source>
</evidence>
<dbReference type="AlphaFoldDB" id="A0A1I3FSZ1"/>
<dbReference type="InterPro" id="IPR011923">
    <property type="entry name" value="RodA/MrdB"/>
</dbReference>
<keyword evidence="6" id="KW-1003">Cell membrane</keyword>
<keyword evidence="5 6" id="KW-0472">Membrane</keyword>
<dbReference type="EMBL" id="FOQA01000007">
    <property type="protein sequence ID" value="SFI14319.1"/>
    <property type="molecule type" value="Genomic_DNA"/>
</dbReference>
<dbReference type="HAMAP" id="MF_02079">
    <property type="entry name" value="PGT_RodA"/>
    <property type="match status" value="1"/>
</dbReference>
<dbReference type="GO" id="GO:0015648">
    <property type="term" value="F:lipid-linked peptidoglycan transporter activity"/>
    <property type="evidence" value="ECO:0007669"/>
    <property type="project" value="TreeGrafter"/>
</dbReference>
<sequence>MINDSKLLKKIDFTLIVIVLLICAYGVVIISSSTLNHRLGAPHFVRSQIKSVAIGLIAMGFMLSINYKTLKRLALPIYLISNALLLMVLIIGVGQEDWGASRWIRIGGIGFQPADFVKIGLIICLAKIVDDQKEYINQPATLFKILGFMFVPLVLIMLQPDLGTTLVLGAIIFGVLFIAGLRYKYILMGAILGLFAMPIFWNLLEDYQRTRILIFLNPEMDPMGAGYQIIQSKRAVGAGMLRGQGLYSGTQSQYGFLPERHTDFVFSVIAEELGFIGAAVLLFLFVAMLVKCIYIAMNAKDDFGMFLVVGVIFMLAFHIFINVGMAIGLMPVTGKPLPFISHGGTFMLTNFMAIGLVLNVYMRRDVINF</sequence>
<dbReference type="GO" id="GO:0005886">
    <property type="term" value="C:plasma membrane"/>
    <property type="evidence" value="ECO:0007669"/>
    <property type="project" value="UniProtKB-SubCell"/>
</dbReference>
<evidence type="ECO:0000256" key="3">
    <source>
        <dbReference type="ARBA" id="ARBA00022960"/>
    </source>
</evidence>
<name>A0A1I3FSZ1_9FIRM</name>
<feature type="transmembrane region" description="Helical" evidence="6">
    <location>
        <begin position="73"/>
        <end position="94"/>
    </location>
</feature>
<comment type="similarity">
    <text evidence="6">Belongs to the SEDS family. MrdB/RodA subfamily.</text>
</comment>
<accession>A0A1I3FSZ1</accession>
<dbReference type="InterPro" id="IPR001182">
    <property type="entry name" value="FtsW/RodA"/>
</dbReference>
<keyword evidence="6" id="KW-0328">Glycosyltransferase</keyword>
<feature type="transmembrane region" description="Helical" evidence="6">
    <location>
        <begin position="106"/>
        <end position="129"/>
    </location>
</feature>
<gene>
    <name evidence="6" type="primary">rodA</name>
    <name evidence="7" type="ORF">SAMN05192551_10723</name>
</gene>
<comment type="pathway">
    <text evidence="6">Cell wall biogenesis; peptidoglycan biosynthesis.</text>
</comment>
<dbReference type="GO" id="GO:0051301">
    <property type="term" value="P:cell division"/>
    <property type="evidence" value="ECO:0007669"/>
    <property type="project" value="InterPro"/>
</dbReference>
<evidence type="ECO:0000256" key="1">
    <source>
        <dbReference type="ARBA" id="ARBA00004141"/>
    </source>
</evidence>
<dbReference type="EC" id="2.4.99.28" evidence="6"/>
<proteinExistence type="inferred from homology"/>
<feature type="transmembrane region" description="Helical" evidence="6">
    <location>
        <begin position="303"/>
        <end position="327"/>
    </location>
</feature>
<feature type="transmembrane region" description="Helical" evidence="6">
    <location>
        <begin position="47"/>
        <end position="66"/>
    </location>
</feature>
<comment type="function">
    <text evidence="6">Peptidoglycan polymerase that is essential for cell wall elongation.</text>
</comment>
<dbReference type="Proteomes" id="UP000199287">
    <property type="component" value="Unassembled WGS sequence"/>
</dbReference>
<comment type="subcellular location">
    <subcellularLocation>
        <location evidence="6">Cell membrane</location>
        <topology evidence="6">Multi-pass membrane protein</topology>
    </subcellularLocation>
    <subcellularLocation>
        <location evidence="1">Membrane</location>
        <topology evidence="1">Multi-pass membrane protein</topology>
    </subcellularLocation>
</comment>
<keyword evidence="8" id="KW-1185">Reference proteome</keyword>
<keyword evidence="4 6" id="KW-1133">Transmembrane helix</keyword>
<evidence type="ECO:0000313" key="7">
    <source>
        <dbReference type="EMBL" id="SFI14319.1"/>
    </source>
</evidence>
<evidence type="ECO:0000256" key="2">
    <source>
        <dbReference type="ARBA" id="ARBA00022692"/>
    </source>
</evidence>
<keyword evidence="3 6" id="KW-0133">Cell shape</keyword>
<dbReference type="NCBIfam" id="TIGR02210">
    <property type="entry name" value="rodA_shape"/>
    <property type="match status" value="1"/>
</dbReference>
<keyword evidence="2 6" id="KW-0812">Transmembrane</keyword>
<dbReference type="OrthoDB" id="9812661at2"/>
<evidence type="ECO:0000256" key="4">
    <source>
        <dbReference type="ARBA" id="ARBA00022989"/>
    </source>
</evidence>
<dbReference type="UniPathway" id="UPA00219"/>
<feature type="transmembrane region" description="Helical" evidence="6">
    <location>
        <begin position="164"/>
        <end position="181"/>
    </location>
</feature>
<dbReference type="GO" id="GO:0032153">
    <property type="term" value="C:cell division site"/>
    <property type="evidence" value="ECO:0007669"/>
    <property type="project" value="TreeGrafter"/>
</dbReference>
<evidence type="ECO:0000256" key="6">
    <source>
        <dbReference type="HAMAP-Rule" id="MF_02079"/>
    </source>
</evidence>
<feature type="transmembrane region" description="Helical" evidence="6">
    <location>
        <begin position="186"/>
        <end position="204"/>
    </location>
</feature>
<keyword evidence="6" id="KW-0573">Peptidoglycan synthesis</keyword>
<dbReference type="STRING" id="69895.SAMN05192551_10723"/>
<reference evidence="8" key="1">
    <citation type="submission" date="2016-10" db="EMBL/GenBank/DDBJ databases">
        <authorList>
            <person name="Varghese N."/>
            <person name="Submissions S."/>
        </authorList>
    </citation>
    <scope>NUCLEOTIDE SEQUENCE [LARGE SCALE GENOMIC DNA]</scope>
    <source>
        <strain evidence="8">Z-7934</strain>
    </source>
</reference>
<protein>
    <recommendedName>
        <fullName evidence="6">Peptidoglycan glycosyltransferase RodA</fullName>
        <shortName evidence="6">PGT</shortName>
        <ecNumber evidence="6">2.4.99.28</ecNumber>
    </recommendedName>
    <alternativeName>
        <fullName evidence="6">Cell elongation protein RodA</fullName>
    </alternativeName>
    <alternativeName>
        <fullName evidence="6">Cell wall polymerase</fullName>
    </alternativeName>
    <alternativeName>
        <fullName evidence="6">Peptidoglycan polymerase</fullName>
        <shortName evidence="6">PG polymerase</shortName>
    </alternativeName>
</protein>
<keyword evidence="6" id="KW-0961">Cell wall biogenesis/degradation</keyword>
<feature type="transmembrane region" description="Helical" evidence="6">
    <location>
        <begin position="141"/>
        <end position="158"/>
    </location>
</feature>
<dbReference type="GO" id="GO:0071555">
    <property type="term" value="P:cell wall organization"/>
    <property type="evidence" value="ECO:0007669"/>
    <property type="project" value="UniProtKB-KW"/>
</dbReference>
<feature type="transmembrane region" description="Helical" evidence="6">
    <location>
        <begin position="273"/>
        <end position="296"/>
    </location>
</feature>
<dbReference type="GO" id="GO:0008955">
    <property type="term" value="F:peptidoglycan glycosyltransferase activity"/>
    <property type="evidence" value="ECO:0007669"/>
    <property type="project" value="UniProtKB-UniRule"/>
</dbReference>
<feature type="transmembrane region" description="Helical" evidence="6">
    <location>
        <begin position="339"/>
        <end position="361"/>
    </location>
</feature>
<feature type="transmembrane region" description="Helical" evidence="6">
    <location>
        <begin position="12"/>
        <end position="35"/>
    </location>
</feature>
<keyword evidence="6" id="KW-0808">Transferase</keyword>
<organism evidence="7 8">
    <name type="scientific">Tindallia magadiensis</name>
    <dbReference type="NCBI Taxonomy" id="69895"/>
    <lineage>
        <taxon>Bacteria</taxon>
        <taxon>Bacillati</taxon>
        <taxon>Bacillota</taxon>
        <taxon>Clostridia</taxon>
        <taxon>Peptostreptococcales</taxon>
        <taxon>Tindalliaceae</taxon>
        <taxon>Tindallia</taxon>
    </lineage>
</organism>
<dbReference type="PANTHER" id="PTHR30474">
    <property type="entry name" value="CELL CYCLE PROTEIN"/>
    <property type="match status" value="1"/>
</dbReference>